<gene>
    <name evidence="2" type="ORF">BJ122_104137</name>
</gene>
<evidence type="ECO:0000313" key="2">
    <source>
        <dbReference type="EMBL" id="PYF04157.1"/>
    </source>
</evidence>
<reference evidence="2 3" key="1">
    <citation type="submission" date="2018-06" db="EMBL/GenBank/DDBJ databases">
        <title>Genomic Encyclopedia of Archaeal and Bacterial Type Strains, Phase II (KMG-II): from individual species to whole genera.</title>
        <authorList>
            <person name="Goeker M."/>
        </authorList>
    </citation>
    <scope>NUCLEOTIDE SEQUENCE [LARGE SCALE GENOMIC DNA]</scope>
    <source>
        <strain evidence="2 3">JCM 11668</strain>
    </source>
</reference>
<evidence type="ECO:0000313" key="3">
    <source>
        <dbReference type="Proteomes" id="UP000248148"/>
    </source>
</evidence>
<sequence>MWLQYLVQTISPTPHFVAFSQAVLFRGADITLVWQPLLAMLAIGEVYFAVALTRFRKVIFGS</sequence>
<name>A0A318TK25_9BRAD</name>
<keyword evidence="3" id="KW-1185">Reference proteome</keyword>
<dbReference type="EMBL" id="QJTI01000004">
    <property type="protein sequence ID" value="PYF04157.1"/>
    <property type="molecule type" value="Genomic_DNA"/>
</dbReference>
<comment type="caution">
    <text evidence="2">The sequence shown here is derived from an EMBL/GenBank/DDBJ whole genome shotgun (WGS) entry which is preliminary data.</text>
</comment>
<accession>A0A318TK25</accession>
<feature type="transmembrane region" description="Helical" evidence="1">
    <location>
        <begin position="33"/>
        <end position="52"/>
    </location>
</feature>
<proteinExistence type="predicted"/>
<organism evidence="2 3">
    <name type="scientific">Rhodopseudomonas faecalis</name>
    <dbReference type="NCBI Taxonomy" id="99655"/>
    <lineage>
        <taxon>Bacteria</taxon>
        <taxon>Pseudomonadati</taxon>
        <taxon>Pseudomonadota</taxon>
        <taxon>Alphaproteobacteria</taxon>
        <taxon>Hyphomicrobiales</taxon>
        <taxon>Nitrobacteraceae</taxon>
        <taxon>Rhodopseudomonas</taxon>
    </lineage>
</organism>
<keyword evidence="1" id="KW-0472">Membrane</keyword>
<keyword evidence="1" id="KW-1133">Transmembrane helix</keyword>
<dbReference type="AlphaFoldDB" id="A0A318TK25"/>
<protein>
    <recommendedName>
        <fullName evidence="4">ABC-2 type transport system permease protein</fullName>
    </recommendedName>
</protein>
<keyword evidence="1" id="KW-0812">Transmembrane</keyword>
<evidence type="ECO:0008006" key="4">
    <source>
        <dbReference type="Google" id="ProtNLM"/>
    </source>
</evidence>
<dbReference type="Proteomes" id="UP000248148">
    <property type="component" value="Unassembled WGS sequence"/>
</dbReference>
<evidence type="ECO:0000256" key="1">
    <source>
        <dbReference type="SAM" id="Phobius"/>
    </source>
</evidence>